<gene>
    <name evidence="1" type="ORF">R3P38DRAFT_3377867</name>
</gene>
<dbReference type="Proteomes" id="UP001362999">
    <property type="component" value="Unassembled WGS sequence"/>
</dbReference>
<name>A0AAV9Z9Y2_9AGAR</name>
<organism evidence="1 2">
    <name type="scientific">Favolaschia claudopus</name>
    <dbReference type="NCBI Taxonomy" id="2862362"/>
    <lineage>
        <taxon>Eukaryota</taxon>
        <taxon>Fungi</taxon>
        <taxon>Dikarya</taxon>
        <taxon>Basidiomycota</taxon>
        <taxon>Agaricomycotina</taxon>
        <taxon>Agaricomycetes</taxon>
        <taxon>Agaricomycetidae</taxon>
        <taxon>Agaricales</taxon>
        <taxon>Marasmiineae</taxon>
        <taxon>Mycenaceae</taxon>
        <taxon>Favolaschia</taxon>
    </lineage>
</organism>
<accession>A0AAV9Z9Y2</accession>
<keyword evidence="2" id="KW-1185">Reference proteome</keyword>
<comment type="caution">
    <text evidence="1">The sequence shown here is derived from an EMBL/GenBank/DDBJ whole genome shotgun (WGS) entry which is preliminary data.</text>
</comment>
<evidence type="ECO:0000313" key="2">
    <source>
        <dbReference type="Proteomes" id="UP001362999"/>
    </source>
</evidence>
<dbReference type="EMBL" id="JAWWNJ010000174">
    <property type="protein sequence ID" value="KAK6975097.1"/>
    <property type="molecule type" value="Genomic_DNA"/>
</dbReference>
<proteinExistence type="predicted"/>
<dbReference type="AlphaFoldDB" id="A0AAV9Z9Y2"/>
<protein>
    <submittedName>
        <fullName evidence="1">Uncharacterized protein</fullName>
    </submittedName>
</protein>
<sequence length="145" mass="16679">MSLLHEQMAKLAIDRFVSPRGPTTSTLFGDYGYAHTVTGTVPSQGRRRNVGARRGCGRGPKYLRNLLNPVDVPIVKSATYRKKKGARTLEQRVALLKADFWAQRFGKHFVQCRKCQKEIRLDKRSEYYPGLWQKHRGRCVDRLTC</sequence>
<evidence type="ECO:0000313" key="1">
    <source>
        <dbReference type="EMBL" id="KAK6975097.1"/>
    </source>
</evidence>
<reference evidence="1 2" key="1">
    <citation type="journal article" date="2024" name="J Genomics">
        <title>Draft genome sequencing and assembly of Favolaschia claudopus CIRM-BRFM 2984 isolated from oak limbs.</title>
        <authorList>
            <person name="Navarro D."/>
            <person name="Drula E."/>
            <person name="Chaduli D."/>
            <person name="Cazenave R."/>
            <person name="Ahrendt S."/>
            <person name="Wang J."/>
            <person name="Lipzen A."/>
            <person name="Daum C."/>
            <person name="Barry K."/>
            <person name="Grigoriev I.V."/>
            <person name="Favel A."/>
            <person name="Rosso M.N."/>
            <person name="Martin F."/>
        </authorList>
    </citation>
    <scope>NUCLEOTIDE SEQUENCE [LARGE SCALE GENOMIC DNA]</scope>
    <source>
        <strain evidence="1 2">CIRM-BRFM 2984</strain>
    </source>
</reference>